<dbReference type="Gene3D" id="1.20.120.450">
    <property type="entry name" value="dinb family like domain"/>
    <property type="match status" value="1"/>
</dbReference>
<dbReference type="SUPFAM" id="SSF109854">
    <property type="entry name" value="DinB/YfiT-like putative metalloenzymes"/>
    <property type="match status" value="1"/>
</dbReference>
<organism evidence="2">
    <name type="scientific">metagenome</name>
    <dbReference type="NCBI Taxonomy" id="256318"/>
    <lineage>
        <taxon>unclassified sequences</taxon>
        <taxon>metagenomes</taxon>
    </lineage>
</organism>
<dbReference type="Pfam" id="PF11716">
    <property type="entry name" value="MDMPI_N"/>
    <property type="match status" value="1"/>
</dbReference>
<evidence type="ECO:0000313" key="2">
    <source>
        <dbReference type="EMBL" id="CUR54994.1"/>
    </source>
</evidence>
<feature type="domain" description="Mycothiol-dependent maleylpyruvate isomerase metal-binding" evidence="1">
    <location>
        <begin position="21"/>
        <end position="155"/>
    </location>
</feature>
<protein>
    <recommendedName>
        <fullName evidence="1">Mycothiol-dependent maleylpyruvate isomerase metal-binding domain-containing protein</fullName>
    </recommendedName>
</protein>
<evidence type="ECO:0000259" key="1">
    <source>
        <dbReference type="Pfam" id="PF11716"/>
    </source>
</evidence>
<accession>A0A2P2BZ42</accession>
<gene>
    <name evidence="2" type="ORF">NOCA2220185</name>
</gene>
<dbReference type="InterPro" id="IPR024344">
    <property type="entry name" value="MDMPI_metal-binding"/>
</dbReference>
<name>A0A2P2BZ42_9ZZZZ</name>
<dbReference type="InterPro" id="IPR034660">
    <property type="entry name" value="DinB/YfiT-like"/>
</dbReference>
<proteinExistence type="predicted"/>
<dbReference type="GO" id="GO:0046872">
    <property type="term" value="F:metal ion binding"/>
    <property type="evidence" value="ECO:0007669"/>
    <property type="project" value="InterPro"/>
</dbReference>
<dbReference type="AlphaFoldDB" id="A0A2P2BZ42"/>
<dbReference type="EMBL" id="CZKA01000015">
    <property type="protein sequence ID" value="CUR54994.1"/>
    <property type="molecule type" value="Genomic_DNA"/>
</dbReference>
<reference evidence="2" key="1">
    <citation type="submission" date="2015-08" db="EMBL/GenBank/DDBJ databases">
        <authorList>
            <person name="Babu N.S."/>
            <person name="Beckwith C.J."/>
            <person name="Beseler K.G."/>
            <person name="Brison A."/>
            <person name="Carone J.V."/>
            <person name="Caskin T.P."/>
            <person name="Diamond M."/>
            <person name="Durham M.E."/>
            <person name="Foxe J.M."/>
            <person name="Go M."/>
            <person name="Henderson B.A."/>
            <person name="Jones I.B."/>
            <person name="McGettigan J.A."/>
            <person name="Micheletti S.J."/>
            <person name="Nasrallah M.E."/>
            <person name="Ortiz D."/>
            <person name="Piller C.R."/>
            <person name="Privatt S.R."/>
            <person name="Schneider S.L."/>
            <person name="Sharp S."/>
            <person name="Smith T.C."/>
            <person name="Stanton J.D."/>
            <person name="Ullery H.E."/>
            <person name="Wilson R.J."/>
            <person name="Serrano M.G."/>
            <person name="Buck G."/>
            <person name="Lee V."/>
            <person name="Wang Y."/>
            <person name="Carvalho R."/>
            <person name="Voegtly L."/>
            <person name="Shi R."/>
            <person name="Duckworth R."/>
            <person name="Johnson A."/>
            <person name="Loviza R."/>
            <person name="Walstead R."/>
            <person name="Shah Z."/>
            <person name="Kiflezghi M."/>
            <person name="Wade K."/>
            <person name="Ball S.L."/>
            <person name="Bradley K.W."/>
            <person name="Asai D.J."/>
            <person name="Bowman C.A."/>
            <person name="Russell D.A."/>
            <person name="Pope W.H."/>
            <person name="Jacobs-Sera D."/>
            <person name="Hendrix R.W."/>
            <person name="Hatfull G.F."/>
        </authorList>
    </citation>
    <scope>NUCLEOTIDE SEQUENCE</scope>
</reference>
<sequence>MSEDWFTTRLAFVAAARWYGATTASVEADDWQLVGLGEWTVRDLVGHTSRSLLTVESYLDGPAGPLDLTTPTAYFRAAMASIGDPAAVSQRGVAAGEALGDRPAEAVAAIITRVVALIEDSDGDDHVATPVGGMRLVDYLPTRTFELTVHTCDLAVALGGEPSPPAEAARASLDVLAGCAVDAGSAAALLLAATGRRGLPDGFTIL</sequence>